<proteinExistence type="predicted"/>
<keyword evidence="2" id="KW-1185">Reference proteome</keyword>
<organism evidence="1 2">
    <name type="scientific">Brachionus plicatilis</name>
    <name type="common">Marine rotifer</name>
    <name type="synonym">Brachionus muelleri</name>
    <dbReference type="NCBI Taxonomy" id="10195"/>
    <lineage>
        <taxon>Eukaryota</taxon>
        <taxon>Metazoa</taxon>
        <taxon>Spiralia</taxon>
        <taxon>Gnathifera</taxon>
        <taxon>Rotifera</taxon>
        <taxon>Eurotatoria</taxon>
        <taxon>Monogononta</taxon>
        <taxon>Pseudotrocha</taxon>
        <taxon>Ploima</taxon>
        <taxon>Brachionidae</taxon>
        <taxon>Brachionus</taxon>
    </lineage>
</organism>
<gene>
    <name evidence="1" type="ORF">BpHYR1_031862</name>
</gene>
<reference evidence="1 2" key="1">
    <citation type="journal article" date="2018" name="Sci. Rep.">
        <title>Genomic signatures of local adaptation to the degree of environmental predictability in rotifers.</title>
        <authorList>
            <person name="Franch-Gras L."/>
            <person name="Hahn C."/>
            <person name="Garcia-Roger E.M."/>
            <person name="Carmona M.J."/>
            <person name="Serra M."/>
            <person name="Gomez A."/>
        </authorList>
    </citation>
    <scope>NUCLEOTIDE SEQUENCE [LARGE SCALE GENOMIC DNA]</scope>
    <source>
        <strain evidence="1">HYR1</strain>
    </source>
</reference>
<sequence length="90" mass="9785">MFRFLSLLDTTSRKATDFFSTTAVLLPMKILKKGVEQFEAPFMPLRLGLVAEAGRDTDELDCGKLNGSDWALVGDSGKMWASGELGEVGV</sequence>
<protein>
    <submittedName>
        <fullName evidence="1">Uncharacterized protein</fullName>
    </submittedName>
</protein>
<dbReference type="EMBL" id="REGN01001393">
    <property type="protein sequence ID" value="RNA34966.1"/>
    <property type="molecule type" value="Genomic_DNA"/>
</dbReference>
<evidence type="ECO:0000313" key="2">
    <source>
        <dbReference type="Proteomes" id="UP000276133"/>
    </source>
</evidence>
<evidence type="ECO:0000313" key="1">
    <source>
        <dbReference type="EMBL" id="RNA34966.1"/>
    </source>
</evidence>
<name>A0A3M7SGT6_BRAPC</name>
<dbReference type="Proteomes" id="UP000276133">
    <property type="component" value="Unassembled WGS sequence"/>
</dbReference>
<accession>A0A3M7SGT6</accession>
<comment type="caution">
    <text evidence="1">The sequence shown here is derived from an EMBL/GenBank/DDBJ whole genome shotgun (WGS) entry which is preliminary data.</text>
</comment>
<dbReference type="AlphaFoldDB" id="A0A3M7SGT6"/>